<evidence type="ECO:0000256" key="2">
    <source>
        <dbReference type="ARBA" id="ARBA00022475"/>
    </source>
</evidence>
<organism evidence="8 9">
    <name type="scientific">Salinimicrobium marinum</name>
    <dbReference type="NCBI Taxonomy" id="680283"/>
    <lineage>
        <taxon>Bacteria</taxon>
        <taxon>Pseudomonadati</taxon>
        <taxon>Bacteroidota</taxon>
        <taxon>Flavobacteriia</taxon>
        <taxon>Flavobacteriales</taxon>
        <taxon>Flavobacteriaceae</taxon>
        <taxon>Salinimicrobium</taxon>
    </lineage>
</organism>
<keyword evidence="9" id="KW-1185">Reference proteome</keyword>
<reference evidence="8" key="1">
    <citation type="journal article" date="2014" name="Int. J. Syst. Evol. Microbiol.">
        <title>Complete genome sequence of Corynebacterium casei LMG S-19264T (=DSM 44701T), isolated from a smear-ripened cheese.</title>
        <authorList>
            <consortium name="US DOE Joint Genome Institute (JGI-PGF)"/>
            <person name="Walter F."/>
            <person name="Albersmeier A."/>
            <person name="Kalinowski J."/>
            <person name="Ruckert C."/>
        </authorList>
    </citation>
    <scope>NUCLEOTIDE SEQUENCE</scope>
    <source>
        <strain evidence="8">KCTC 12719</strain>
    </source>
</reference>
<feature type="transmembrane region" description="Helical" evidence="6">
    <location>
        <begin position="149"/>
        <end position="175"/>
    </location>
</feature>
<evidence type="ECO:0000259" key="7">
    <source>
        <dbReference type="Pfam" id="PF09335"/>
    </source>
</evidence>
<dbReference type="Pfam" id="PF09335">
    <property type="entry name" value="VTT_dom"/>
    <property type="match status" value="1"/>
</dbReference>
<gene>
    <name evidence="8" type="ORF">GCM10007103_14150</name>
</gene>
<dbReference type="PANTHER" id="PTHR12677:SF59">
    <property type="entry name" value="GOLGI APPARATUS MEMBRANE PROTEIN TVP38-RELATED"/>
    <property type="match status" value="1"/>
</dbReference>
<dbReference type="PANTHER" id="PTHR12677">
    <property type="entry name" value="GOLGI APPARATUS MEMBRANE PROTEIN TVP38-RELATED"/>
    <property type="match status" value="1"/>
</dbReference>
<evidence type="ECO:0000256" key="1">
    <source>
        <dbReference type="ARBA" id="ARBA00004651"/>
    </source>
</evidence>
<feature type="transmembrane region" description="Helical" evidence="6">
    <location>
        <begin position="16"/>
        <end position="35"/>
    </location>
</feature>
<evidence type="ECO:0000256" key="6">
    <source>
        <dbReference type="RuleBase" id="RU366058"/>
    </source>
</evidence>
<dbReference type="AlphaFoldDB" id="A0A918SDY8"/>
<dbReference type="RefSeq" id="WP_189604021.1">
    <property type="nucleotide sequence ID" value="NZ_BMXB01000003.1"/>
</dbReference>
<dbReference type="InterPro" id="IPR015414">
    <property type="entry name" value="TMEM64"/>
</dbReference>
<comment type="subcellular location">
    <subcellularLocation>
        <location evidence="1 6">Cell membrane</location>
        <topology evidence="1 6">Multi-pass membrane protein</topology>
    </subcellularLocation>
</comment>
<evidence type="ECO:0000313" key="9">
    <source>
        <dbReference type="Proteomes" id="UP000610456"/>
    </source>
</evidence>
<sequence length="239" mass="26303">MENNSLETASVKQSKLPLYISIGIVLTLVLSYFLIPGVQGFLNEAWNVLTSDDNVRIKSWVGDFGWFGPVVLVLAMVAQMFLLVIPTIALMVVSVLAYGPVFGSLIILLSVFAASSVGYFIGSYFGPVIVEKLIGHKNEKKIGDFIDDYGFWAVIVTRLNPFLSNDAISFVGGILKMGYWKFIGATILGIAPLTLFIAIIGESTDTLTSGLLWGSVVSLILFGLYVYWDKKKRKSRREN</sequence>
<keyword evidence="5 6" id="KW-0472">Membrane</keyword>
<comment type="similarity">
    <text evidence="6">Belongs to the TVP38/TMEM64 family.</text>
</comment>
<dbReference type="Proteomes" id="UP000610456">
    <property type="component" value="Unassembled WGS sequence"/>
</dbReference>
<evidence type="ECO:0000256" key="5">
    <source>
        <dbReference type="ARBA" id="ARBA00023136"/>
    </source>
</evidence>
<keyword evidence="2 6" id="KW-1003">Cell membrane</keyword>
<feature type="transmembrane region" description="Helical" evidence="6">
    <location>
        <begin position="207"/>
        <end position="228"/>
    </location>
</feature>
<feature type="transmembrane region" description="Helical" evidence="6">
    <location>
        <begin position="182"/>
        <end position="201"/>
    </location>
</feature>
<comment type="caution">
    <text evidence="8">The sequence shown here is derived from an EMBL/GenBank/DDBJ whole genome shotgun (WGS) entry which is preliminary data.</text>
</comment>
<reference evidence="8" key="2">
    <citation type="submission" date="2020-09" db="EMBL/GenBank/DDBJ databases">
        <authorList>
            <person name="Sun Q."/>
            <person name="Kim S."/>
        </authorList>
    </citation>
    <scope>NUCLEOTIDE SEQUENCE</scope>
    <source>
        <strain evidence="8">KCTC 12719</strain>
    </source>
</reference>
<keyword evidence="4 6" id="KW-1133">Transmembrane helix</keyword>
<proteinExistence type="inferred from homology"/>
<evidence type="ECO:0000313" key="8">
    <source>
        <dbReference type="EMBL" id="GHA33769.1"/>
    </source>
</evidence>
<dbReference type="GO" id="GO:0005886">
    <property type="term" value="C:plasma membrane"/>
    <property type="evidence" value="ECO:0007669"/>
    <property type="project" value="UniProtKB-SubCell"/>
</dbReference>
<evidence type="ECO:0000256" key="3">
    <source>
        <dbReference type="ARBA" id="ARBA00022692"/>
    </source>
</evidence>
<name>A0A918SDY8_9FLAO</name>
<accession>A0A918SDY8</accession>
<feature type="transmembrane region" description="Helical" evidence="6">
    <location>
        <begin position="66"/>
        <end position="98"/>
    </location>
</feature>
<dbReference type="InterPro" id="IPR032816">
    <property type="entry name" value="VTT_dom"/>
</dbReference>
<feature type="domain" description="VTT" evidence="7">
    <location>
        <begin position="85"/>
        <end position="202"/>
    </location>
</feature>
<protein>
    <recommendedName>
        <fullName evidence="6">TVP38/TMEM64 family membrane protein</fullName>
    </recommendedName>
</protein>
<keyword evidence="3 6" id="KW-0812">Transmembrane</keyword>
<dbReference type="EMBL" id="BMXB01000003">
    <property type="protein sequence ID" value="GHA33769.1"/>
    <property type="molecule type" value="Genomic_DNA"/>
</dbReference>
<evidence type="ECO:0000256" key="4">
    <source>
        <dbReference type="ARBA" id="ARBA00022989"/>
    </source>
</evidence>